<evidence type="ECO:0000256" key="5">
    <source>
        <dbReference type="SAM" id="Phobius"/>
    </source>
</evidence>
<dbReference type="SUPFAM" id="SSF55874">
    <property type="entry name" value="ATPase domain of HSP90 chaperone/DNA topoisomerase II/histidine kinase"/>
    <property type="match status" value="1"/>
</dbReference>
<keyword evidence="7" id="KW-1185">Reference proteome</keyword>
<evidence type="ECO:0000256" key="3">
    <source>
        <dbReference type="ARBA" id="ARBA00023012"/>
    </source>
</evidence>
<dbReference type="InterPro" id="IPR036890">
    <property type="entry name" value="HATPase_C_sf"/>
</dbReference>
<proteinExistence type="predicted"/>
<feature type="transmembrane region" description="Helical" evidence="5">
    <location>
        <begin position="306"/>
        <end position="324"/>
    </location>
</feature>
<dbReference type="GO" id="GO:0000160">
    <property type="term" value="P:phosphorelay signal transduction system"/>
    <property type="evidence" value="ECO:0007669"/>
    <property type="project" value="UniProtKB-KW"/>
</dbReference>
<name>A0A3S0QDI6_9BURK</name>
<accession>A0A3S0QDI6</accession>
<dbReference type="CDD" id="cd16917">
    <property type="entry name" value="HATPase_UhpB-NarQ-NarX-like"/>
    <property type="match status" value="1"/>
</dbReference>
<sequence>MRRQKEQLGLRLLMLLVLAVLAAGWSASARAVTLIDQARLTLTLRGHEAAAPNPDAPSEPHAVSLPYNWDQRQGAVDGEARFAFDVPVTDPAMPQALFVPRIGNSFRVLVNGRELARFGTFPPGPYDDASFTPQYFTLPPAGSAGPQRVEIVVAAQAARQGGLSPVVAGSEAEIRPLYEDALFWQISGGRFIAIVSGVLGALSLLVWLRQRESVYLFYGLGELLWSVQTARVLFTHAPLPWPWWGVVPLAAFQAAVPLLCRFALAVVGKGDTRLARFLGLLALLAPVTATIGITVPLLWLMPAWQLLFFLAGLAMVVVVVKVAVRSSVLEHRVLGVAVVMVVLSAARDNWVMRTSPEAYAVVPWIRFAWVGFAISLAWVIAERMRKDVRAMAQMNASLEAELAERNAALEAVFAREREGEKARGALEERQRLTQDLHDGLGGQLVGLLQMAQQPGAAMGDVALHLRDAVDQLKLTVDAMHGCEGDVASALGSVRYRLGPRLQAAGIDLRWDVGSLPTMTGWSARESHQLQMLLFEAFGNLMAHAQATQAGLGARLVEGSGERAIEIELHDNGRGFDTQAAFAGKGLANMRTRAAALGGTLTVRSQPGETSLLLHLPVPAEASAPVEPGPELDQLPMRPANGTLR</sequence>
<evidence type="ECO:0000256" key="1">
    <source>
        <dbReference type="ARBA" id="ARBA00022679"/>
    </source>
</evidence>
<dbReference type="Gene3D" id="3.30.565.10">
    <property type="entry name" value="Histidine kinase-like ATPase, C-terminal domain"/>
    <property type="match status" value="1"/>
</dbReference>
<dbReference type="Proteomes" id="UP000267418">
    <property type="component" value="Unassembled WGS sequence"/>
</dbReference>
<feature type="transmembrane region" description="Helical" evidence="5">
    <location>
        <begin position="333"/>
        <end position="352"/>
    </location>
</feature>
<dbReference type="Gene3D" id="1.20.5.1930">
    <property type="match status" value="1"/>
</dbReference>
<comment type="caution">
    <text evidence="6">The sequence shown here is derived from an EMBL/GenBank/DDBJ whole genome shotgun (WGS) entry which is preliminary data.</text>
</comment>
<reference evidence="6 7" key="1">
    <citation type="submission" date="2018-12" db="EMBL/GenBank/DDBJ databases">
        <title>The genome of Variovorax gossypii DSM 100435.</title>
        <authorList>
            <person name="Gao J."/>
            <person name="Sun J."/>
        </authorList>
    </citation>
    <scope>NUCLEOTIDE SEQUENCE [LARGE SCALE GENOMIC DNA]</scope>
    <source>
        <strain evidence="6 7">DSM 100435</strain>
    </source>
</reference>
<evidence type="ECO:0008006" key="8">
    <source>
        <dbReference type="Google" id="ProtNLM"/>
    </source>
</evidence>
<evidence type="ECO:0000313" key="6">
    <source>
        <dbReference type="EMBL" id="RTQ37557.1"/>
    </source>
</evidence>
<dbReference type="GO" id="GO:0016301">
    <property type="term" value="F:kinase activity"/>
    <property type="evidence" value="ECO:0007669"/>
    <property type="project" value="UniProtKB-KW"/>
</dbReference>
<dbReference type="RefSeq" id="WP_126469215.1">
    <property type="nucleotide sequence ID" value="NZ_RXOE01000001.1"/>
</dbReference>
<feature type="transmembrane region" description="Helical" evidence="5">
    <location>
        <begin position="182"/>
        <end position="208"/>
    </location>
</feature>
<dbReference type="AlphaFoldDB" id="A0A3S0QDI6"/>
<organism evidence="6 7">
    <name type="scientific">Variovorax gossypii</name>
    <dbReference type="NCBI Taxonomy" id="1679495"/>
    <lineage>
        <taxon>Bacteria</taxon>
        <taxon>Pseudomonadati</taxon>
        <taxon>Pseudomonadota</taxon>
        <taxon>Betaproteobacteria</taxon>
        <taxon>Burkholderiales</taxon>
        <taxon>Comamonadaceae</taxon>
        <taxon>Variovorax</taxon>
    </lineage>
</organism>
<feature type="transmembrane region" description="Helical" evidence="5">
    <location>
        <begin position="364"/>
        <end position="381"/>
    </location>
</feature>
<keyword evidence="2" id="KW-0418">Kinase</keyword>
<feature type="compositionally biased region" description="Low complexity" evidence="4">
    <location>
        <begin position="621"/>
        <end position="630"/>
    </location>
</feature>
<feature type="transmembrane region" description="Helical" evidence="5">
    <location>
        <begin position="246"/>
        <end position="266"/>
    </location>
</feature>
<dbReference type="PANTHER" id="PTHR24421">
    <property type="entry name" value="NITRATE/NITRITE SENSOR PROTEIN NARX-RELATED"/>
    <property type="match status" value="1"/>
</dbReference>
<feature type="transmembrane region" description="Helical" evidence="5">
    <location>
        <begin position="215"/>
        <end position="234"/>
    </location>
</feature>
<evidence type="ECO:0000256" key="4">
    <source>
        <dbReference type="SAM" id="MobiDB-lite"/>
    </source>
</evidence>
<keyword evidence="5" id="KW-1133">Transmembrane helix</keyword>
<feature type="transmembrane region" description="Helical" evidence="5">
    <location>
        <begin position="278"/>
        <end position="300"/>
    </location>
</feature>
<keyword evidence="5" id="KW-0812">Transmembrane</keyword>
<dbReference type="EMBL" id="RXOE01000001">
    <property type="protein sequence ID" value="RTQ37557.1"/>
    <property type="molecule type" value="Genomic_DNA"/>
</dbReference>
<keyword evidence="1" id="KW-0808">Transferase</keyword>
<keyword evidence="3" id="KW-0902">Two-component regulatory system</keyword>
<gene>
    <name evidence="6" type="ORF">EJP69_07490</name>
</gene>
<evidence type="ECO:0000256" key="2">
    <source>
        <dbReference type="ARBA" id="ARBA00022777"/>
    </source>
</evidence>
<feature type="region of interest" description="Disordered" evidence="4">
    <location>
        <begin position="621"/>
        <end position="644"/>
    </location>
</feature>
<evidence type="ECO:0000313" key="7">
    <source>
        <dbReference type="Proteomes" id="UP000267418"/>
    </source>
</evidence>
<protein>
    <recommendedName>
        <fullName evidence="8">Histidine kinase</fullName>
    </recommendedName>
</protein>
<keyword evidence="5" id="KW-0472">Membrane</keyword>
<dbReference type="OrthoDB" id="9147043at2"/>
<dbReference type="InterPro" id="IPR050482">
    <property type="entry name" value="Sensor_HK_TwoCompSys"/>
</dbReference>